<dbReference type="PANTHER" id="PTHR30442">
    <property type="entry name" value="IRON III DICITRATE TRANSPORT PROTEIN FECA"/>
    <property type="match status" value="1"/>
</dbReference>
<dbReference type="Gene3D" id="2.170.130.10">
    <property type="entry name" value="TonB-dependent receptor, plug domain"/>
    <property type="match status" value="1"/>
</dbReference>
<evidence type="ECO:0000256" key="7">
    <source>
        <dbReference type="ARBA" id="ARBA00023237"/>
    </source>
</evidence>
<dbReference type="Pfam" id="PF00593">
    <property type="entry name" value="TonB_dep_Rec_b-barrel"/>
    <property type="match status" value="1"/>
</dbReference>
<evidence type="ECO:0000256" key="4">
    <source>
        <dbReference type="ARBA" id="ARBA00022692"/>
    </source>
</evidence>
<dbReference type="AlphaFoldDB" id="A0A3E1NDC3"/>
<evidence type="ECO:0000256" key="8">
    <source>
        <dbReference type="PROSITE-ProRule" id="PRU01360"/>
    </source>
</evidence>
<evidence type="ECO:0000313" key="13">
    <source>
        <dbReference type="EMBL" id="RFM25872.1"/>
    </source>
</evidence>
<dbReference type="SUPFAM" id="SSF49464">
    <property type="entry name" value="Carboxypeptidase regulatory domain-like"/>
    <property type="match status" value="1"/>
</dbReference>
<keyword evidence="7 8" id="KW-0998">Cell outer membrane</keyword>
<feature type="chain" id="PRO_5017579351" evidence="10">
    <location>
        <begin position="19"/>
        <end position="809"/>
    </location>
</feature>
<dbReference type="Gene3D" id="2.60.40.1120">
    <property type="entry name" value="Carboxypeptidase-like, regulatory domain"/>
    <property type="match status" value="1"/>
</dbReference>
<evidence type="ECO:0000259" key="11">
    <source>
        <dbReference type="Pfam" id="PF00593"/>
    </source>
</evidence>
<dbReference type="Pfam" id="PF07715">
    <property type="entry name" value="Plug"/>
    <property type="match status" value="1"/>
</dbReference>
<keyword evidence="6 8" id="KW-0472">Membrane</keyword>
<accession>A0A3E1NDC3</accession>
<dbReference type="Proteomes" id="UP000261284">
    <property type="component" value="Unassembled WGS sequence"/>
</dbReference>
<evidence type="ECO:0000256" key="1">
    <source>
        <dbReference type="ARBA" id="ARBA00004571"/>
    </source>
</evidence>
<dbReference type="EMBL" id="QTJU01000014">
    <property type="protein sequence ID" value="RFM25872.1"/>
    <property type="molecule type" value="Genomic_DNA"/>
</dbReference>
<dbReference type="SUPFAM" id="SSF56935">
    <property type="entry name" value="Porins"/>
    <property type="match status" value="1"/>
</dbReference>
<name>A0A3E1NDC3_9BACT</name>
<gene>
    <name evidence="13" type="ORF">DXN05_22945</name>
</gene>
<feature type="domain" description="TonB-dependent receptor plug" evidence="12">
    <location>
        <begin position="137"/>
        <end position="233"/>
    </location>
</feature>
<evidence type="ECO:0000256" key="10">
    <source>
        <dbReference type="SAM" id="SignalP"/>
    </source>
</evidence>
<protein>
    <submittedName>
        <fullName evidence="13">TonB-dependent receptor</fullName>
    </submittedName>
</protein>
<evidence type="ECO:0000256" key="5">
    <source>
        <dbReference type="ARBA" id="ARBA00023077"/>
    </source>
</evidence>
<sequence>MKAFYILFLLFVCTAARAQTISITGTVTGDKHAVAGATVVLQNTGYRTVTNENGDFTLTNIPPGNYILQVSSVGYTIVNKNITAGTTNLFVQVPLTTGTRQLDSVVVQAAGQLHSGFTRLHDVEGMAIYAGKKTEVVVMKDMVANKATNNSRQLYAKVAGLNIWENDGAGIQLAIGGRGLSPNRVSNFNTRQNGYDISADALGYPESYYTPPAEAVERIEIVRGAASLQYGTQFGGMINFKMNHGSDSEKIAINTRLTGGSYGFFNTATSVGGTVNKLNYYAFFQHKSGDGYRPNSAFNANTGYAAATYSFNNRLSVTAQYTHLDYLEHQPGGLTDADFAKNPRQSVRARNWFKVNWNLGAVSLDYHLNPQLTFNTRFFGLLANRQALGLLTFINRIDDGSDRNLYIDHYRNWGNESRLLYQYNIGNMPATALVGFRYYSGHTNRQQGYGNNGSGGNASDFTFTPTKASDSLRYSDYVFPNHNTAVFAENIFRITPKLNIIPGVRYENITTRAQGTYTNVVFDLAGNPINPQQITDNKQNKRQFLLGGIGFTYNLTQPIQLYANISQNYKALNFNDLRTLNPNLRVDSSLQDEKGYSADLGIRKSTGIFNFDASLFMIHYNNKIGSILSTDATNFLIYNLRTNVAESRHYGLETYAEADIWKWIKGPAATTAVSLFSNFSLISAKYIHSKESAIEGRRVEFVPDVVFKTGVAVRHNRWAVSYQFSYTGKQFTDATNATYTDNAIDGLVPAYNIMDLSADYRISKHFSLSGSLNNLANAKYFTRRADSYPGPGIVPADGRSFFLTLQARL</sequence>
<comment type="similarity">
    <text evidence="8 9">Belongs to the TonB-dependent receptor family.</text>
</comment>
<keyword evidence="4 8" id="KW-0812">Transmembrane</keyword>
<dbReference type="OrthoDB" id="9758472at2"/>
<dbReference type="GO" id="GO:0033214">
    <property type="term" value="P:siderophore-iron import into cell"/>
    <property type="evidence" value="ECO:0007669"/>
    <property type="project" value="TreeGrafter"/>
</dbReference>
<keyword evidence="14" id="KW-1185">Reference proteome</keyword>
<evidence type="ECO:0000313" key="14">
    <source>
        <dbReference type="Proteomes" id="UP000261284"/>
    </source>
</evidence>
<dbReference type="InterPro" id="IPR000531">
    <property type="entry name" value="Beta-barrel_TonB"/>
</dbReference>
<evidence type="ECO:0000256" key="3">
    <source>
        <dbReference type="ARBA" id="ARBA00022452"/>
    </source>
</evidence>
<dbReference type="Pfam" id="PF13715">
    <property type="entry name" value="CarbopepD_reg_2"/>
    <property type="match status" value="1"/>
</dbReference>
<comment type="subcellular location">
    <subcellularLocation>
        <location evidence="1 8">Cell outer membrane</location>
        <topology evidence="1 8">Multi-pass membrane protein</topology>
    </subcellularLocation>
</comment>
<feature type="signal peptide" evidence="10">
    <location>
        <begin position="1"/>
        <end position="18"/>
    </location>
</feature>
<dbReference type="GO" id="GO:0009279">
    <property type="term" value="C:cell outer membrane"/>
    <property type="evidence" value="ECO:0007669"/>
    <property type="project" value="UniProtKB-SubCell"/>
</dbReference>
<evidence type="ECO:0000259" key="12">
    <source>
        <dbReference type="Pfam" id="PF07715"/>
    </source>
</evidence>
<dbReference type="InterPro" id="IPR039426">
    <property type="entry name" value="TonB-dep_rcpt-like"/>
</dbReference>
<keyword evidence="2 8" id="KW-0813">Transport</keyword>
<keyword evidence="5 9" id="KW-0798">TonB box</keyword>
<evidence type="ECO:0000256" key="2">
    <source>
        <dbReference type="ARBA" id="ARBA00022448"/>
    </source>
</evidence>
<proteinExistence type="inferred from homology"/>
<dbReference type="InterPro" id="IPR008969">
    <property type="entry name" value="CarboxyPept-like_regulatory"/>
</dbReference>
<evidence type="ECO:0000256" key="6">
    <source>
        <dbReference type="ARBA" id="ARBA00023136"/>
    </source>
</evidence>
<dbReference type="InterPro" id="IPR012910">
    <property type="entry name" value="Plug_dom"/>
</dbReference>
<dbReference type="PROSITE" id="PS52016">
    <property type="entry name" value="TONB_DEPENDENT_REC_3"/>
    <property type="match status" value="1"/>
</dbReference>
<feature type="domain" description="TonB-dependent receptor-like beta-barrel" evidence="11">
    <location>
        <begin position="403"/>
        <end position="775"/>
    </location>
</feature>
<reference evidence="13 14" key="1">
    <citation type="submission" date="2018-08" db="EMBL/GenBank/DDBJ databases">
        <title>Chitinophagaceae sp. K23C18032701, a novel bacterium isolated from forest soil.</title>
        <authorList>
            <person name="Wang C."/>
        </authorList>
    </citation>
    <scope>NUCLEOTIDE SEQUENCE [LARGE SCALE GENOMIC DNA]</scope>
    <source>
        <strain evidence="13 14">K23C18032701</strain>
    </source>
</reference>
<keyword evidence="10" id="KW-0732">Signal</keyword>
<organism evidence="13 14">
    <name type="scientific">Deminuibacter soli</name>
    <dbReference type="NCBI Taxonomy" id="2291815"/>
    <lineage>
        <taxon>Bacteria</taxon>
        <taxon>Pseudomonadati</taxon>
        <taxon>Bacteroidota</taxon>
        <taxon>Chitinophagia</taxon>
        <taxon>Chitinophagales</taxon>
        <taxon>Chitinophagaceae</taxon>
        <taxon>Deminuibacter</taxon>
    </lineage>
</organism>
<dbReference type="InterPro" id="IPR037066">
    <property type="entry name" value="Plug_dom_sf"/>
</dbReference>
<keyword evidence="13" id="KW-0675">Receptor</keyword>
<keyword evidence="3 8" id="KW-1134">Transmembrane beta strand</keyword>
<comment type="caution">
    <text evidence="13">The sequence shown here is derived from an EMBL/GenBank/DDBJ whole genome shotgun (WGS) entry which is preliminary data.</text>
</comment>
<dbReference type="InterPro" id="IPR036942">
    <property type="entry name" value="Beta-barrel_TonB_sf"/>
</dbReference>
<evidence type="ECO:0000256" key="9">
    <source>
        <dbReference type="RuleBase" id="RU003357"/>
    </source>
</evidence>
<dbReference type="Gene3D" id="2.40.170.20">
    <property type="entry name" value="TonB-dependent receptor, beta-barrel domain"/>
    <property type="match status" value="1"/>
</dbReference>
<dbReference type="PANTHER" id="PTHR30442:SF0">
    <property type="entry name" value="FE(3+) DICITRATE TRANSPORT PROTEIN FECA"/>
    <property type="match status" value="1"/>
</dbReference>